<dbReference type="EMBL" id="BAAAJX010000016">
    <property type="protein sequence ID" value="GAA1494356.1"/>
    <property type="molecule type" value="Genomic_DNA"/>
</dbReference>
<reference evidence="2" key="1">
    <citation type="journal article" date="2019" name="Int. J. Syst. Evol. Microbiol.">
        <title>The Global Catalogue of Microorganisms (GCM) 10K type strain sequencing project: providing services to taxonomists for standard genome sequencing and annotation.</title>
        <authorList>
            <consortium name="The Broad Institute Genomics Platform"/>
            <consortium name="The Broad Institute Genome Sequencing Center for Infectious Disease"/>
            <person name="Wu L."/>
            <person name="Ma J."/>
        </authorList>
    </citation>
    <scope>NUCLEOTIDE SEQUENCE [LARGE SCALE GENOMIC DNA]</scope>
    <source>
        <strain evidence="2">JCM 12140</strain>
    </source>
</reference>
<gene>
    <name evidence="1" type="ORF">GCM10009627_27020</name>
</gene>
<dbReference type="Proteomes" id="UP001501742">
    <property type="component" value="Unassembled WGS sequence"/>
</dbReference>
<sequence>MRYQSAVPNRNGRYPGVFALANGLRHIGLLTADDSAWHQEANRVATAAYVDPMAVDPDCYDQKRNPGARAWFSVDAVDLLVMVTAYLRLLDRYDVPWVQLTTRSPGRIVYRDAVQIVAVPHSYRDDWPFPTIDAGPSRMTGA</sequence>
<comment type="caution">
    <text evidence="1">The sequence shown here is derived from an EMBL/GenBank/DDBJ whole genome shotgun (WGS) entry which is preliminary data.</text>
</comment>
<protein>
    <submittedName>
        <fullName evidence="1">Uncharacterized protein</fullName>
    </submittedName>
</protein>
<evidence type="ECO:0000313" key="2">
    <source>
        <dbReference type="Proteomes" id="UP001501742"/>
    </source>
</evidence>
<accession>A0ABP4KAH4</accession>
<name>A0ABP4KAH4_9MICO</name>
<proteinExistence type="predicted"/>
<organism evidence="1 2">
    <name type="scientific">Curtobacterium herbarum</name>
    <dbReference type="NCBI Taxonomy" id="150122"/>
    <lineage>
        <taxon>Bacteria</taxon>
        <taxon>Bacillati</taxon>
        <taxon>Actinomycetota</taxon>
        <taxon>Actinomycetes</taxon>
        <taxon>Micrococcales</taxon>
        <taxon>Microbacteriaceae</taxon>
        <taxon>Curtobacterium</taxon>
    </lineage>
</organism>
<evidence type="ECO:0000313" key="1">
    <source>
        <dbReference type="EMBL" id="GAA1494356.1"/>
    </source>
</evidence>
<keyword evidence="2" id="KW-1185">Reference proteome</keyword>